<dbReference type="InterPro" id="IPR021858">
    <property type="entry name" value="Fun_TF"/>
</dbReference>
<organism evidence="4 5">
    <name type="scientific">Cadophora malorum</name>
    <dbReference type="NCBI Taxonomy" id="108018"/>
    <lineage>
        <taxon>Eukaryota</taxon>
        <taxon>Fungi</taxon>
        <taxon>Dikarya</taxon>
        <taxon>Ascomycota</taxon>
        <taxon>Pezizomycotina</taxon>
        <taxon>Leotiomycetes</taxon>
        <taxon>Helotiales</taxon>
        <taxon>Ploettnerulaceae</taxon>
        <taxon>Cadophora</taxon>
    </lineage>
</organism>
<evidence type="ECO:0000256" key="1">
    <source>
        <dbReference type="ARBA" id="ARBA00023242"/>
    </source>
</evidence>
<proteinExistence type="predicted"/>
<sequence length="487" mass="55274">MAPSLADLAPIGNRQHKKSKNGCLQCKQRKVKCDERRPLCLNCSKHFRNIEKCDFAPPTNNSVSSRDYVSASRPRNPAKKTKPVRKGIFFDLLRSPGAGVDPFRSCAGSNIPDAELFMHHYFSNFKSKSFPMALGYQEKPFLQIWWSMAADNPALFSATLQLSAFDLEAMQGNKGTQRSKLLLNKECISLLRQRVEDPTLGVSDETIGSILVLTIVEFERGNLRMVKMHVDGLKRIVSIRGGLDAIRATNPVLTNLIFGISMTVMTEPQFFSPTEWRPLEGMPDYSNTTSLFQYEEVGVSSTLACAIRELRIMTNNFSNPEYIGWPARPTPTLCSNILIRLLSIPIPQDQGPYIACVSECMRLAAVMLCFLPFQNDYPNPDLMFNVQLHKLKANLEIMLEMCRQDHPLLPWILMSGGIFAQQPERGWFIGQLLAVSSDLGIYSWGAMLKHLESVIYIEYFCEIPFRQFWEEVVQKRSELDLIDLDPW</sequence>
<dbReference type="SUPFAM" id="SSF57701">
    <property type="entry name" value="Zn2/Cys6 DNA-binding domain"/>
    <property type="match status" value="1"/>
</dbReference>
<dbReference type="CDD" id="cd00067">
    <property type="entry name" value="GAL4"/>
    <property type="match status" value="1"/>
</dbReference>
<keyword evidence="1" id="KW-0539">Nucleus</keyword>
<dbReference type="GO" id="GO:0008270">
    <property type="term" value="F:zinc ion binding"/>
    <property type="evidence" value="ECO:0007669"/>
    <property type="project" value="InterPro"/>
</dbReference>
<evidence type="ECO:0000313" key="4">
    <source>
        <dbReference type="EMBL" id="KAG4417110.1"/>
    </source>
</evidence>
<name>A0A8H7TDF4_9HELO</name>
<dbReference type="Proteomes" id="UP000664132">
    <property type="component" value="Unassembled WGS sequence"/>
</dbReference>
<evidence type="ECO:0000259" key="3">
    <source>
        <dbReference type="PROSITE" id="PS50048"/>
    </source>
</evidence>
<dbReference type="PANTHER" id="PTHR37540:SF5">
    <property type="entry name" value="TRANSCRIPTION FACTOR DOMAIN-CONTAINING PROTEIN"/>
    <property type="match status" value="1"/>
</dbReference>
<dbReference type="SMART" id="SM00066">
    <property type="entry name" value="GAL4"/>
    <property type="match status" value="1"/>
</dbReference>
<dbReference type="AlphaFoldDB" id="A0A8H7TDF4"/>
<dbReference type="InterPro" id="IPR001138">
    <property type="entry name" value="Zn2Cys6_DnaBD"/>
</dbReference>
<dbReference type="GO" id="GO:0000981">
    <property type="term" value="F:DNA-binding transcription factor activity, RNA polymerase II-specific"/>
    <property type="evidence" value="ECO:0007669"/>
    <property type="project" value="InterPro"/>
</dbReference>
<evidence type="ECO:0000256" key="2">
    <source>
        <dbReference type="SAM" id="MobiDB-lite"/>
    </source>
</evidence>
<gene>
    <name evidence="4" type="ORF">IFR04_009746</name>
</gene>
<accession>A0A8H7TDF4</accession>
<dbReference type="PANTHER" id="PTHR37540">
    <property type="entry name" value="TRANSCRIPTION FACTOR (ACR-2), PUTATIVE-RELATED-RELATED"/>
    <property type="match status" value="1"/>
</dbReference>
<dbReference type="PROSITE" id="PS50048">
    <property type="entry name" value="ZN2_CY6_FUNGAL_2"/>
    <property type="match status" value="1"/>
</dbReference>
<dbReference type="InterPro" id="IPR036864">
    <property type="entry name" value="Zn2-C6_fun-type_DNA-bd_sf"/>
</dbReference>
<dbReference type="OrthoDB" id="4158087at2759"/>
<dbReference type="EMBL" id="JAFJYH010000164">
    <property type="protein sequence ID" value="KAG4417110.1"/>
    <property type="molecule type" value="Genomic_DNA"/>
</dbReference>
<comment type="caution">
    <text evidence="4">The sequence shown here is derived from an EMBL/GenBank/DDBJ whole genome shotgun (WGS) entry which is preliminary data.</text>
</comment>
<dbReference type="Pfam" id="PF11951">
    <property type="entry name" value="Fungal_trans_2"/>
    <property type="match status" value="1"/>
</dbReference>
<feature type="region of interest" description="Disordered" evidence="2">
    <location>
        <begin position="61"/>
        <end position="81"/>
    </location>
</feature>
<reference evidence="4" key="1">
    <citation type="submission" date="2021-02" db="EMBL/GenBank/DDBJ databases">
        <title>Genome sequence Cadophora malorum strain M34.</title>
        <authorList>
            <person name="Stefanovic E."/>
            <person name="Vu D."/>
            <person name="Scully C."/>
            <person name="Dijksterhuis J."/>
            <person name="Roader J."/>
            <person name="Houbraken J."/>
        </authorList>
    </citation>
    <scope>NUCLEOTIDE SEQUENCE</scope>
    <source>
        <strain evidence="4">M34</strain>
    </source>
</reference>
<dbReference type="Pfam" id="PF00172">
    <property type="entry name" value="Zn_clus"/>
    <property type="match status" value="1"/>
</dbReference>
<keyword evidence="5" id="KW-1185">Reference proteome</keyword>
<evidence type="ECO:0000313" key="5">
    <source>
        <dbReference type="Proteomes" id="UP000664132"/>
    </source>
</evidence>
<dbReference type="Gene3D" id="4.10.240.10">
    <property type="entry name" value="Zn(2)-C6 fungal-type DNA-binding domain"/>
    <property type="match status" value="1"/>
</dbReference>
<feature type="domain" description="Zn(2)-C6 fungal-type" evidence="3">
    <location>
        <begin position="22"/>
        <end position="55"/>
    </location>
</feature>
<protein>
    <recommendedName>
        <fullName evidence="3">Zn(2)-C6 fungal-type domain-containing protein</fullName>
    </recommendedName>
</protein>